<dbReference type="AlphaFoldDB" id="A0A3G8YH13"/>
<feature type="transmembrane region" description="Helical" evidence="1">
    <location>
        <begin position="37"/>
        <end position="55"/>
    </location>
</feature>
<dbReference type="KEGG" id="dph:EHF33_15340"/>
<keyword evidence="1" id="KW-0472">Membrane</keyword>
<evidence type="ECO:0000256" key="1">
    <source>
        <dbReference type="SAM" id="Phobius"/>
    </source>
</evidence>
<sequence>MNTLLSSCVSRALTVLGIGVYVAVAVTEWQLGSAYHTGLALTLAGLLFFTGRARLGGLGADAWRSAALAFAVNR</sequence>
<keyword evidence="1" id="KW-1133">Transmembrane helix</keyword>
<proteinExistence type="predicted"/>
<dbReference type="EMBL" id="CP034184">
    <property type="protein sequence ID" value="AZI44263.1"/>
    <property type="molecule type" value="Genomic_DNA"/>
</dbReference>
<accession>A0A3G8YH13</accession>
<protein>
    <submittedName>
        <fullName evidence="2">Uncharacterized protein</fullName>
    </submittedName>
</protein>
<evidence type="ECO:0000313" key="3">
    <source>
        <dbReference type="Proteomes" id="UP000276417"/>
    </source>
</evidence>
<feature type="transmembrane region" description="Helical" evidence="1">
    <location>
        <begin position="12"/>
        <end position="31"/>
    </location>
</feature>
<gene>
    <name evidence="2" type="ORF">EHF33_15340</name>
</gene>
<keyword evidence="1" id="KW-0812">Transmembrane</keyword>
<name>A0A3G8YH13_9DEIO</name>
<evidence type="ECO:0000313" key="2">
    <source>
        <dbReference type="EMBL" id="AZI44263.1"/>
    </source>
</evidence>
<dbReference type="Proteomes" id="UP000276417">
    <property type="component" value="Chromosome 2"/>
</dbReference>
<dbReference type="RefSeq" id="WP_124873734.1">
    <property type="nucleotide sequence ID" value="NZ_CP034184.1"/>
</dbReference>
<reference evidence="2 3" key="1">
    <citation type="submission" date="2018-11" db="EMBL/GenBank/DDBJ databases">
        <title>Deinococcus shelandsis sp. nov., isolated from South Shetland Islands soil of Antarctica.</title>
        <authorList>
            <person name="Tian J."/>
        </authorList>
    </citation>
    <scope>NUCLEOTIDE SEQUENCE [LARGE SCALE GENOMIC DNA]</scope>
    <source>
        <strain evidence="2 3">S14-83T</strain>
    </source>
</reference>
<organism evidence="2 3">
    <name type="scientific">Deinococcus psychrotolerans</name>
    <dbReference type="NCBI Taxonomy" id="2489213"/>
    <lineage>
        <taxon>Bacteria</taxon>
        <taxon>Thermotogati</taxon>
        <taxon>Deinococcota</taxon>
        <taxon>Deinococci</taxon>
        <taxon>Deinococcales</taxon>
        <taxon>Deinococcaceae</taxon>
        <taxon>Deinococcus</taxon>
    </lineage>
</organism>
<keyword evidence="3" id="KW-1185">Reference proteome</keyword>